<evidence type="ECO:0000313" key="3">
    <source>
        <dbReference type="EMBL" id="STY29541.1"/>
    </source>
</evidence>
<dbReference type="OrthoDB" id="5653627at2"/>
<dbReference type="EMBL" id="UGPB01000001">
    <property type="protein sequence ID" value="STY29541.1"/>
    <property type="molecule type" value="Genomic_DNA"/>
</dbReference>
<feature type="transmembrane region" description="Helical" evidence="2">
    <location>
        <begin position="98"/>
        <end position="117"/>
    </location>
</feature>
<proteinExistence type="predicted"/>
<feature type="region of interest" description="Disordered" evidence="1">
    <location>
        <begin position="454"/>
        <end position="475"/>
    </location>
</feature>
<evidence type="ECO:0000256" key="1">
    <source>
        <dbReference type="SAM" id="MobiDB-lite"/>
    </source>
</evidence>
<feature type="compositionally biased region" description="Polar residues" evidence="1">
    <location>
        <begin position="457"/>
        <end position="475"/>
    </location>
</feature>
<feature type="transmembrane region" description="Helical" evidence="2">
    <location>
        <begin position="335"/>
        <end position="355"/>
    </location>
</feature>
<keyword evidence="2" id="KW-0812">Transmembrane</keyword>
<sequence length="475" mass="53119">MPYPHKKHMVLSQAMEALKIRIKDAEEQQKPFLDTVHKRSKLAQYLVEALQKGFGLLTPILQAAEELRITGFAFQMFAVIPNAITTLTDKKSSIANKILASFILLGTTALGITAFVLGGIVAAGIGVAVSALATLIEGVSFIGSLISRSQTNKAYNEKKLFMELIKNRDFDTLKEEKYRERLVIRALELQHLIEKQSILSHAHAEEELDFILHICDPQKYVPSEKVNGIQKFINFIRNTMGLHLIPPEEDKVTKLLQLYQDRQLLIIYLAQMIKIFQQKEDDTISKFFFIGVISAIQQDIAELDKEVETLTEPLHELERNHIIAKEAIAKSTVNLALGAGALTLSVVGLVILLGTLAAPPILGPVLIGFGVGLAVFGVIKWGLELYFKRQDEKIMKEREKENKLIILEESLKFYDEHPSCSYSAALRPILNSPKITSIDPQASMKEIEMVNLEHSASETSPTIETSQFQNESKGF</sequence>
<dbReference type="NCBIfam" id="NF033872">
    <property type="entry name" value="SidA_fam"/>
    <property type="match status" value="1"/>
</dbReference>
<feature type="transmembrane region" description="Helical" evidence="2">
    <location>
        <begin position="361"/>
        <end position="383"/>
    </location>
</feature>
<evidence type="ECO:0000313" key="4">
    <source>
        <dbReference type="Proteomes" id="UP000255297"/>
    </source>
</evidence>
<protein>
    <submittedName>
        <fullName evidence="3">SidA protein, subsrate of the Dot/Icm transport system</fullName>
    </submittedName>
</protein>
<organism evidence="3 4">
    <name type="scientific">Legionella wadsworthii</name>
    <dbReference type="NCBI Taxonomy" id="28088"/>
    <lineage>
        <taxon>Bacteria</taxon>
        <taxon>Pseudomonadati</taxon>
        <taxon>Pseudomonadota</taxon>
        <taxon>Gammaproteobacteria</taxon>
        <taxon>Legionellales</taxon>
        <taxon>Legionellaceae</taxon>
        <taxon>Legionella</taxon>
    </lineage>
</organism>
<dbReference type="Proteomes" id="UP000255297">
    <property type="component" value="Unassembled WGS sequence"/>
</dbReference>
<name>A0A378LZQ3_9GAMM</name>
<dbReference type="RefSeq" id="WP_031565363.1">
    <property type="nucleotide sequence ID" value="NZ_CAAAIS010000003.1"/>
</dbReference>
<keyword evidence="2" id="KW-0472">Membrane</keyword>
<feature type="transmembrane region" description="Helical" evidence="2">
    <location>
        <begin position="123"/>
        <end position="146"/>
    </location>
</feature>
<gene>
    <name evidence="3" type="primary">sidA</name>
    <name evidence="3" type="ORF">NCTC11532_01728</name>
</gene>
<keyword evidence="4" id="KW-1185">Reference proteome</keyword>
<accession>A0A378LZQ3</accession>
<keyword evidence="2" id="KW-1133">Transmembrane helix</keyword>
<evidence type="ECO:0000256" key="2">
    <source>
        <dbReference type="SAM" id="Phobius"/>
    </source>
</evidence>
<reference evidence="3 4" key="1">
    <citation type="submission" date="2018-06" db="EMBL/GenBank/DDBJ databases">
        <authorList>
            <consortium name="Pathogen Informatics"/>
            <person name="Doyle S."/>
        </authorList>
    </citation>
    <scope>NUCLEOTIDE SEQUENCE [LARGE SCALE GENOMIC DNA]</scope>
    <source>
        <strain evidence="3 4">NCTC11532</strain>
    </source>
</reference>
<dbReference type="AlphaFoldDB" id="A0A378LZQ3"/>